<keyword evidence="2" id="KW-0472">Membrane</keyword>
<protein>
    <submittedName>
        <fullName evidence="3">Cbb3-type cytochrome oxidase assembly protein CcoS</fullName>
    </submittedName>
    <submittedName>
        <fullName evidence="4">Cytochrome oxidase maturation protein, cbb3-type</fullName>
    </submittedName>
</protein>
<dbReference type="RefSeq" id="WP_097144625.1">
    <property type="nucleotide sequence ID" value="NZ_OBEA01000001.1"/>
</dbReference>
<evidence type="ECO:0000313" key="5">
    <source>
        <dbReference type="Proteomes" id="UP000231655"/>
    </source>
</evidence>
<dbReference type="EMBL" id="PGTD01000013">
    <property type="protein sequence ID" value="PJE30264.1"/>
    <property type="molecule type" value="Genomic_DNA"/>
</dbReference>
<dbReference type="AlphaFoldDB" id="A0A285I119"/>
<dbReference type="Proteomes" id="UP000231702">
    <property type="component" value="Unassembled WGS sequence"/>
</dbReference>
<organism evidence="4 5">
    <name type="scientific">Pseudooceanicola antarcticus</name>
    <dbReference type="NCBI Taxonomy" id="1247613"/>
    <lineage>
        <taxon>Bacteria</taxon>
        <taxon>Pseudomonadati</taxon>
        <taxon>Pseudomonadota</taxon>
        <taxon>Alphaproteobacteria</taxon>
        <taxon>Rhodobacterales</taxon>
        <taxon>Paracoccaceae</taxon>
        <taxon>Pseudooceanicola</taxon>
    </lineage>
</organism>
<feature type="transmembrane region" description="Helical" evidence="2">
    <location>
        <begin position="6"/>
        <end position="26"/>
    </location>
</feature>
<reference evidence="3 6" key="2">
    <citation type="journal article" date="2018" name="Int. J. Syst. Evol. Microbiol.">
        <title>Pseudooceanicola lipolyticus sp. nov., a marine alphaproteobacterium, reclassification of Oceanicola flagellatus as Pseudooceanicola flagellatus comb. nov. and emended description of the genus Pseudooceanicola.</title>
        <authorList>
            <person name="Huang M.-M."/>
            <person name="Guo L.-L."/>
            <person name="Wu Y.-H."/>
            <person name="Lai Q.-L."/>
            <person name="Shao Z.-Z."/>
            <person name="Wang C.-S."/>
            <person name="Wu M."/>
            <person name="Xu X.-W."/>
        </authorList>
    </citation>
    <scope>NUCLEOTIDE SEQUENCE [LARGE SCALE GENOMIC DNA]</scope>
    <source>
        <strain evidence="3 6">Ar-45</strain>
    </source>
</reference>
<keyword evidence="6" id="KW-1185">Reference proteome</keyword>
<evidence type="ECO:0000313" key="6">
    <source>
        <dbReference type="Proteomes" id="UP000231702"/>
    </source>
</evidence>
<dbReference type="EMBL" id="OBEA01000001">
    <property type="protein sequence ID" value="SNY41573.1"/>
    <property type="molecule type" value="Genomic_DNA"/>
</dbReference>
<accession>A0A285I119</accession>
<dbReference type="NCBIfam" id="TIGR00847">
    <property type="entry name" value="ccoS"/>
    <property type="match status" value="1"/>
</dbReference>
<proteinExistence type="predicted"/>
<feature type="region of interest" description="Disordered" evidence="1">
    <location>
        <begin position="31"/>
        <end position="52"/>
    </location>
</feature>
<dbReference type="OrthoDB" id="9802763at2"/>
<reference evidence="4 5" key="1">
    <citation type="submission" date="2017-09" db="EMBL/GenBank/DDBJ databases">
        <authorList>
            <person name="Ehlers B."/>
            <person name="Leendertz F.H."/>
        </authorList>
    </citation>
    <scope>NUCLEOTIDE SEQUENCE [LARGE SCALE GENOMIC DNA]</scope>
    <source>
        <strain evidence="4 5">CGMCC 1.12662</strain>
    </source>
</reference>
<keyword evidence="2" id="KW-1133">Transmembrane helix</keyword>
<name>A0A285I119_9RHOB</name>
<dbReference type="Pfam" id="PF03597">
    <property type="entry name" value="FixS"/>
    <property type="match status" value="1"/>
</dbReference>
<gene>
    <name evidence="3" type="primary">ccoS</name>
    <name evidence="3" type="ORF">CVM39_06005</name>
    <name evidence="4" type="ORF">SAMN06297129_0880</name>
</gene>
<keyword evidence="2" id="KW-0812">Transmembrane</keyword>
<evidence type="ECO:0000313" key="4">
    <source>
        <dbReference type="EMBL" id="SNY41573.1"/>
    </source>
</evidence>
<dbReference type="Proteomes" id="UP000231655">
    <property type="component" value="Unassembled WGS sequence"/>
</dbReference>
<dbReference type="InterPro" id="IPR004714">
    <property type="entry name" value="Cyt_oxidase_maturation_cbb3"/>
</dbReference>
<dbReference type="PANTHER" id="PTHR41532:SF1">
    <property type="entry name" value="FIXS PROTEIN"/>
    <property type="match status" value="1"/>
</dbReference>
<dbReference type="PANTHER" id="PTHR41532">
    <property type="entry name" value="FIXS PROTEIN"/>
    <property type="match status" value="1"/>
</dbReference>
<evidence type="ECO:0000256" key="1">
    <source>
        <dbReference type="SAM" id="MobiDB-lite"/>
    </source>
</evidence>
<evidence type="ECO:0000313" key="3">
    <source>
        <dbReference type="EMBL" id="PJE30264.1"/>
    </source>
</evidence>
<sequence>MDILVWLIPISLFLGGLGLVAFIWTVRSDQYEDPDGSSQRILSDQWDDHPKP</sequence>
<evidence type="ECO:0000256" key="2">
    <source>
        <dbReference type="SAM" id="Phobius"/>
    </source>
</evidence>